<dbReference type="PROSITE" id="PS50005">
    <property type="entry name" value="TPR"/>
    <property type="match status" value="2"/>
</dbReference>
<dbReference type="SUPFAM" id="SSF48452">
    <property type="entry name" value="TPR-like"/>
    <property type="match status" value="1"/>
</dbReference>
<evidence type="ECO:0000256" key="1">
    <source>
        <dbReference type="PROSITE-ProRule" id="PRU00339"/>
    </source>
</evidence>
<evidence type="ECO:0000313" key="3">
    <source>
        <dbReference type="EMBL" id="CCO22395.1"/>
    </source>
</evidence>
<feature type="repeat" description="TPR" evidence="1">
    <location>
        <begin position="131"/>
        <end position="164"/>
    </location>
</feature>
<keyword evidence="1" id="KW-0802">TPR repeat</keyword>
<dbReference type="HOGENOM" id="CLU_069326_0_0_7"/>
<evidence type="ECO:0000256" key="2">
    <source>
        <dbReference type="SAM" id="Coils"/>
    </source>
</evidence>
<dbReference type="Proteomes" id="UP000010808">
    <property type="component" value="Chromosome"/>
</dbReference>
<dbReference type="STRING" id="1121451.DESAM_20104"/>
<organism evidence="3 4">
    <name type="scientific">Maridesulfovibrio hydrothermalis AM13 = DSM 14728</name>
    <dbReference type="NCBI Taxonomy" id="1121451"/>
    <lineage>
        <taxon>Bacteria</taxon>
        <taxon>Pseudomonadati</taxon>
        <taxon>Thermodesulfobacteriota</taxon>
        <taxon>Desulfovibrionia</taxon>
        <taxon>Desulfovibrionales</taxon>
        <taxon>Desulfovibrionaceae</taxon>
        <taxon>Maridesulfovibrio</taxon>
    </lineage>
</organism>
<proteinExistence type="predicted"/>
<feature type="coiled-coil region" evidence="2">
    <location>
        <begin position="288"/>
        <end position="325"/>
    </location>
</feature>
<dbReference type="Pfam" id="PF13432">
    <property type="entry name" value="TPR_16"/>
    <property type="match status" value="1"/>
</dbReference>
<reference evidence="3 4" key="1">
    <citation type="submission" date="2012-10" db="EMBL/GenBank/DDBJ databases">
        <authorList>
            <person name="Genoscope - CEA"/>
        </authorList>
    </citation>
    <scope>NUCLEOTIDE SEQUENCE [LARGE SCALE GENOMIC DNA]</scope>
    <source>
        <strain evidence="4">AM13 / DSM 14728</strain>
    </source>
</reference>
<dbReference type="InterPro" id="IPR019734">
    <property type="entry name" value="TPR_rpt"/>
</dbReference>
<dbReference type="SMART" id="SM00028">
    <property type="entry name" value="TPR"/>
    <property type="match status" value="4"/>
</dbReference>
<accession>L0R870</accession>
<evidence type="ECO:0000313" key="4">
    <source>
        <dbReference type="Proteomes" id="UP000010808"/>
    </source>
</evidence>
<dbReference type="eggNOG" id="COG0457">
    <property type="taxonomic scope" value="Bacteria"/>
</dbReference>
<keyword evidence="2" id="KW-0175">Coiled coil</keyword>
<dbReference type="Gene3D" id="1.25.40.10">
    <property type="entry name" value="Tetratricopeptide repeat domain"/>
    <property type="match status" value="2"/>
</dbReference>
<sequence length="326" mass="37881">MNADTTFFNYKPSSGKDKNGERKLVTVVSLRSEADKKGKKYFLAQKLDGGFFELQELNEKKVPSGSSKNVTTDDFATEYTLELDYWHQEVRPSMDRLNRTLERGEVHREHGELYSAEMEYADALEVDEGNVRATFGLGQTYFEKGDVEKAQEVFSKVLQMKTAFAAKHKHMFNDFGISMRKNGLYREALQYYNRGIDLDSDDENLFFNIARTHYEAGDWENCFRYLTLCLEKNRGVEEARKFCNYLVKKSTSDDHMLKELSSADNTSSLRSDILNLLRKMQLAAGVDLDDAIEKTHEIRDRMIELEEEDMKIKEIEKNLYNLDDDF</sequence>
<protein>
    <submittedName>
        <fullName evidence="3">TPR repeat-containing protein</fullName>
    </submittedName>
</protein>
<dbReference type="RefSeq" id="WP_015335005.1">
    <property type="nucleotide sequence ID" value="NC_020055.1"/>
</dbReference>
<dbReference type="PANTHER" id="PTHR44998">
    <property type="match status" value="1"/>
</dbReference>
<dbReference type="AlphaFoldDB" id="L0R870"/>
<dbReference type="InterPro" id="IPR011990">
    <property type="entry name" value="TPR-like_helical_dom_sf"/>
</dbReference>
<feature type="repeat" description="TPR" evidence="1">
    <location>
        <begin position="169"/>
        <end position="202"/>
    </location>
</feature>
<dbReference type="PANTHER" id="PTHR44998:SF1">
    <property type="entry name" value="UDP-N-ACETYLGLUCOSAMINE--PEPTIDE N-ACETYLGLUCOSAMINYLTRANSFERASE 110 KDA SUBUNIT"/>
    <property type="match status" value="1"/>
</dbReference>
<dbReference type="GO" id="GO:0016757">
    <property type="term" value="F:glycosyltransferase activity"/>
    <property type="evidence" value="ECO:0007669"/>
    <property type="project" value="TreeGrafter"/>
</dbReference>
<dbReference type="OrthoDB" id="9815059at2"/>
<dbReference type="GO" id="GO:0006493">
    <property type="term" value="P:protein O-linked glycosylation"/>
    <property type="evidence" value="ECO:0007669"/>
    <property type="project" value="TreeGrafter"/>
</dbReference>
<dbReference type="KEGG" id="dhy:DESAM_20104"/>
<keyword evidence="4" id="KW-1185">Reference proteome</keyword>
<dbReference type="PATRIC" id="fig|1121451.3.peg.378"/>
<dbReference type="EMBL" id="FO203522">
    <property type="protein sequence ID" value="CCO22395.1"/>
    <property type="molecule type" value="Genomic_DNA"/>
</dbReference>
<name>L0R870_9BACT</name>
<gene>
    <name evidence="3" type="ORF">DESAM_20104</name>
</gene>